<evidence type="ECO:0000313" key="4">
    <source>
        <dbReference type="Proteomes" id="UP001595075"/>
    </source>
</evidence>
<protein>
    <recommendedName>
        <fullName evidence="2">F-box domain-containing protein</fullName>
    </recommendedName>
</protein>
<accession>A0ABR4BVH3</accession>
<dbReference type="Proteomes" id="UP001595075">
    <property type="component" value="Unassembled WGS sequence"/>
</dbReference>
<feature type="domain" description="F-box" evidence="2">
    <location>
        <begin position="18"/>
        <end position="67"/>
    </location>
</feature>
<evidence type="ECO:0000259" key="2">
    <source>
        <dbReference type="PROSITE" id="PS50181"/>
    </source>
</evidence>
<comment type="caution">
    <text evidence="3">The sequence shown here is derived from an EMBL/GenBank/DDBJ whole genome shotgun (WGS) entry which is preliminary data.</text>
</comment>
<feature type="region of interest" description="Disordered" evidence="1">
    <location>
        <begin position="175"/>
        <end position="194"/>
    </location>
</feature>
<gene>
    <name evidence="3" type="ORF">VTL71DRAFT_7010</name>
</gene>
<dbReference type="EMBL" id="JAZHXI010000018">
    <property type="protein sequence ID" value="KAL2061633.1"/>
    <property type="molecule type" value="Genomic_DNA"/>
</dbReference>
<name>A0ABR4BVH3_9HELO</name>
<keyword evidence="4" id="KW-1185">Reference proteome</keyword>
<dbReference type="InterPro" id="IPR036047">
    <property type="entry name" value="F-box-like_dom_sf"/>
</dbReference>
<dbReference type="PROSITE" id="PS50181">
    <property type="entry name" value="FBOX"/>
    <property type="match status" value="1"/>
</dbReference>
<organism evidence="3 4">
    <name type="scientific">Oculimacula yallundae</name>
    <dbReference type="NCBI Taxonomy" id="86028"/>
    <lineage>
        <taxon>Eukaryota</taxon>
        <taxon>Fungi</taxon>
        <taxon>Dikarya</taxon>
        <taxon>Ascomycota</taxon>
        <taxon>Pezizomycotina</taxon>
        <taxon>Leotiomycetes</taxon>
        <taxon>Helotiales</taxon>
        <taxon>Ploettnerulaceae</taxon>
        <taxon>Oculimacula</taxon>
    </lineage>
</organism>
<proteinExistence type="predicted"/>
<feature type="compositionally biased region" description="Low complexity" evidence="1">
    <location>
        <begin position="180"/>
        <end position="194"/>
    </location>
</feature>
<evidence type="ECO:0000313" key="3">
    <source>
        <dbReference type="EMBL" id="KAL2061633.1"/>
    </source>
</evidence>
<dbReference type="InterPro" id="IPR001810">
    <property type="entry name" value="F-box_dom"/>
</dbReference>
<dbReference type="SUPFAM" id="SSF81383">
    <property type="entry name" value="F-box domain"/>
    <property type="match status" value="1"/>
</dbReference>
<evidence type="ECO:0000256" key="1">
    <source>
        <dbReference type="SAM" id="MobiDB-lite"/>
    </source>
</evidence>
<dbReference type="Pfam" id="PF12937">
    <property type="entry name" value="F-box-like"/>
    <property type="match status" value="1"/>
</dbReference>
<dbReference type="CDD" id="cd09917">
    <property type="entry name" value="F-box_SF"/>
    <property type="match status" value="1"/>
</dbReference>
<reference evidence="3 4" key="1">
    <citation type="journal article" date="2024" name="Commun. Biol.">
        <title>Comparative genomic analysis of thermophilic fungi reveals convergent evolutionary adaptations and gene losses.</title>
        <authorList>
            <person name="Steindorff A.S."/>
            <person name="Aguilar-Pontes M.V."/>
            <person name="Robinson A.J."/>
            <person name="Andreopoulos B."/>
            <person name="LaButti K."/>
            <person name="Kuo A."/>
            <person name="Mondo S."/>
            <person name="Riley R."/>
            <person name="Otillar R."/>
            <person name="Haridas S."/>
            <person name="Lipzen A."/>
            <person name="Grimwood J."/>
            <person name="Schmutz J."/>
            <person name="Clum A."/>
            <person name="Reid I.D."/>
            <person name="Moisan M.C."/>
            <person name="Butler G."/>
            <person name="Nguyen T.T.M."/>
            <person name="Dewar K."/>
            <person name="Conant G."/>
            <person name="Drula E."/>
            <person name="Henrissat B."/>
            <person name="Hansel C."/>
            <person name="Singer S."/>
            <person name="Hutchinson M.I."/>
            <person name="de Vries R.P."/>
            <person name="Natvig D.O."/>
            <person name="Powell A.J."/>
            <person name="Tsang A."/>
            <person name="Grigoriev I.V."/>
        </authorList>
    </citation>
    <scope>NUCLEOTIDE SEQUENCE [LARGE SCALE GENOMIC DNA]</scope>
    <source>
        <strain evidence="3 4">CBS 494.80</strain>
    </source>
</reference>
<sequence>MSSFILSPSIYTLFKAIYSKMDTLPVELLQQILQHLPLASLKCMRQTSKFWSTLGQPYLLLPTFRTLPHRPSTLHLQEIAHHPFYSSQIKTINFNHGEVNEYSGRHNSYFLHYLMVPEERLTQQHITWDAYSSYRQLTDQYLPQSCDEEVLTDIFSRLPNLNSLSISLMTCPFPPPPQNPNLNSNSNSNPGSKTTNPDLLPEIWAFPSTRLLPRVATVERMTSLTSAISANISTLSISTLSHDRLPFELFFQNASKMDKIAPAFTHLTSLTLYIDYSDLPNDTHATAAFRGLGRCLRAAIGLKVLELAFRGRRKVDVRPLLEDLVEDGFLWEGLERVQFEGVITTADDLGAFLVRHKASLRVVTLGGEGVRAKRQPVNGGMFLEGGSWRALVERLGKEMGECEVFMWGDCKGLESGERWVLEEKREAEEVVGANDAEAMGMQHEVVVNYDDAIYILTDDVG</sequence>